<keyword evidence="5" id="KW-0804">Transcription</keyword>
<dbReference type="SMART" id="SM00066">
    <property type="entry name" value="GAL4"/>
    <property type="match status" value="1"/>
</dbReference>
<evidence type="ECO:0000313" key="9">
    <source>
        <dbReference type="EMBL" id="KAL2267351.1"/>
    </source>
</evidence>
<feature type="compositionally biased region" description="Low complexity" evidence="7">
    <location>
        <begin position="285"/>
        <end position="298"/>
    </location>
</feature>
<dbReference type="InterPro" id="IPR021858">
    <property type="entry name" value="Fun_TF"/>
</dbReference>
<keyword evidence="10" id="KW-1185">Reference proteome</keyword>
<dbReference type="GeneID" id="98125782"/>
<dbReference type="CDD" id="cd00067">
    <property type="entry name" value="GAL4"/>
    <property type="match status" value="1"/>
</dbReference>
<dbReference type="SUPFAM" id="SSF57701">
    <property type="entry name" value="Zn2/Cys6 DNA-binding domain"/>
    <property type="match status" value="1"/>
</dbReference>
<evidence type="ECO:0000256" key="6">
    <source>
        <dbReference type="ARBA" id="ARBA00023242"/>
    </source>
</evidence>
<evidence type="ECO:0000313" key="10">
    <source>
        <dbReference type="Proteomes" id="UP001600064"/>
    </source>
</evidence>
<dbReference type="InterPro" id="IPR036864">
    <property type="entry name" value="Zn2-C6_fun-type_DNA-bd_sf"/>
</dbReference>
<dbReference type="PROSITE" id="PS50048">
    <property type="entry name" value="ZN2_CY6_FUNGAL_2"/>
    <property type="match status" value="1"/>
</dbReference>
<organism evidence="9 10">
    <name type="scientific">Remersonia thermophila</name>
    <dbReference type="NCBI Taxonomy" id="72144"/>
    <lineage>
        <taxon>Eukaryota</taxon>
        <taxon>Fungi</taxon>
        <taxon>Dikarya</taxon>
        <taxon>Ascomycota</taxon>
        <taxon>Pezizomycotina</taxon>
        <taxon>Sordariomycetes</taxon>
        <taxon>Sordariomycetidae</taxon>
        <taxon>Sordariales</taxon>
        <taxon>Sordariales incertae sedis</taxon>
        <taxon>Remersonia</taxon>
    </lineage>
</organism>
<evidence type="ECO:0000259" key="8">
    <source>
        <dbReference type="PROSITE" id="PS50048"/>
    </source>
</evidence>
<evidence type="ECO:0000256" key="3">
    <source>
        <dbReference type="ARBA" id="ARBA00023015"/>
    </source>
</evidence>
<gene>
    <name evidence="9" type="ORF">VTJ83DRAFT_4628</name>
</gene>
<sequence>MNSRSRQGCDECRRRRRKCDESKPICGQCSTFHRTCNYSLQVRIVGWSSAGQTGRRNGCKERNPGVGRRPSCTSPPDRRQPPDGLRDPLELQEEERYELDDTLPPSLSPRRLPNGIPLSPTYQMLLSYFAKHILASLSCHPSIHQDLLDGLVPVSLESPHLMSACLALSAAGFLSRGVPALDGVDISKILGHLQSSGLSLLRSALATNQMNGTLVATCLLWCLTEIFTHRQGTSSWRIHLQGIRALLDGDGAQRSLAAPTGATRPAMKHLHQLYLSLRTLPYIPASESPTSTPEPASPESEDSPKIPPLDPTPASPAIDGFLGYSDELLDIIHEINHLSSVHHPAPAVTAVSPLDLLSSAPAATPVTPVPFDADLLLGRLQAMILRDSRDPPRVAGITTPLTDETGREFALSHAIFQQATLLHCYRKLYRLPSGSAPVRAAASALRELLTRLEREAAPAPCRTWVAMAMPLFNLGCEAVEEAEREFALEMVGKLAGCIGSSHVGSIRQALRDVWDLRDRLGDREGLLCANELLERLNYHVVLF</sequence>
<keyword evidence="6" id="KW-0539">Nucleus</keyword>
<dbReference type="InterPro" id="IPR001138">
    <property type="entry name" value="Zn2Cys6_DnaBD"/>
</dbReference>
<feature type="compositionally biased region" description="Basic and acidic residues" evidence="7">
    <location>
        <begin position="76"/>
        <end position="86"/>
    </location>
</feature>
<keyword evidence="2" id="KW-0862">Zinc</keyword>
<evidence type="ECO:0000256" key="7">
    <source>
        <dbReference type="SAM" id="MobiDB-lite"/>
    </source>
</evidence>
<protein>
    <recommendedName>
        <fullName evidence="8">Zn(2)-C6 fungal-type domain-containing protein</fullName>
    </recommendedName>
</protein>
<dbReference type="EMBL" id="JAZGUE010000004">
    <property type="protein sequence ID" value="KAL2267351.1"/>
    <property type="molecule type" value="Genomic_DNA"/>
</dbReference>
<comment type="caution">
    <text evidence="9">The sequence shown here is derived from an EMBL/GenBank/DDBJ whole genome shotgun (WGS) entry which is preliminary data.</text>
</comment>
<name>A0ABR4DBZ1_9PEZI</name>
<feature type="region of interest" description="Disordered" evidence="7">
    <location>
        <begin position="285"/>
        <end position="312"/>
    </location>
</feature>
<dbReference type="PANTHER" id="PTHR37534:SF49">
    <property type="entry name" value="LYSINE BIOSYNTHESIS REGULATORY PROTEIN LYS14"/>
    <property type="match status" value="1"/>
</dbReference>
<dbReference type="RefSeq" id="XP_070866078.1">
    <property type="nucleotide sequence ID" value="XM_071011138.1"/>
</dbReference>
<evidence type="ECO:0000256" key="5">
    <source>
        <dbReference type="ARBA" id="ARBA00023163"/>
    </source>
</evidence>
<dbReference type="Pfam" id="PF00172">
    <property type="entry name" value="Zn_clus"/>
    <property type="match status" value="1"/>
</dbReference>
<dbReference type="Proteomes" id="UP001600064">
    <property type="component" value="Unassembled WGS sequence"/>
</dbReference>
<dbReference type="Pfam" id="PF11951">
    <property type="entry name" value="Fungal_trans_2"/>
    <property type="match status" value="1"/>
</dbReference>
<dbReference type="PROSITE" id="PS00463">
    <property type="entry name" value="ZN2_CY6_FUNGAL_1"/>
    <property type="match status" value="1"/>
</dbReference>
<evidence type="ECO:0000256" key="2">
    <source>
        <dbReference type="ARBA" id="ARBA00022833"/>
    </source>
</evidence>
<proteinExistence type="predicted"/>
<evidence type="ECO:0000256" key="4">
    <source>
        <dbReference type="ARBA" id="ARBA00023125"/>
    </source>
</evidence>
<feature type="domain" description="Zn(2)-C6 fungal-type" evidence="8">
    <location>
        <begin position="8"/>
        <end position="38"/>
    </location>
</feature>
<evidence type="ECO:0000256" key="1">
    <source>
        <dbReference type="ARBA" id="ARBA00004123"/>
    </source>
</evidence>
<accession>A0ABR4DBZ1</accession>
<comment type="subcellular location">
    <subcellularLocation>
        <location evidence="1">Nucleus</location>
    </subcellularLocation>
</comment>
<reference evidence="9 10" key="1">
    <citation type="journal article" date="2024" name="Commun. Biol.">
        <title>Comparative genomic analysis of thermophilic fungi reveals convergent evolutionary adaptations and gene losses.</title>
        <authorList>
            <person name="Steindorff A.S."/>
            <person name="Aguilar-Pontes M.V."/>
            <person name="Robinson A.J."/>
            <person name="Andreopoulos B."/>
            <person name="LaButti K."/>
            <person name="Kuo A."/>
            <person name="Mondo S."/>
            <person name="Riley R."/>
            <person name="Otillar R."/>
            <person name="Haridas S."/>
            <person name="Lipzen A."/>
            <person name="Grimwood J."/>
            <person name="Schmutz J."/>
            <person name="Clum A."/>
            <person name="Reid I.D."/>
            <person name="Moisan M.C."/>
            <person name="Butler G."/>
            <person name="Nguyen T.T.M."/>
            <person name="Dewar K."/>
            <person name="Conant G."/>
            <person name="Drula E."/>
            <person name="Henrissat B."/>
            <person name="Hansel C."/>
            <person name="Singer S."/>
            <person name="Hutchinson M.I."/>
            <person name="de Vries R.P."/>
            <person name="Natvig D.O."/>
            <person name="Powell A.J."/>
            <person name="Tsang A."/>
            <person name="Grigoriev I.V."/>
        </authorList>
    </citation>
    <scope>NUCLEOTIDE SEQUENCE [LARGE SCALE GENOMIC DNA]</scope>
    <source>
        <strain evidence="9 10">ATCC 22073</strain>
    </source>
</reference>
<dbReference type="Gene3D" id="4.10.240.10">
    <property type="entry name" value="Zn(2)-C6 fungal-type DNA-binding domain"/>
    <property type="match status" value="1"/>
</dbReference>
<feature type="region of interest" description="Disordered" evidence="7">
    <location>
        <begin position="50"/>
        <end position="86"/>
    </location>
</feature>
<keyword evidence="4" id="KW-0238">DNA-binding</keyword>
<keyword evidence="3" id="KW-0805">Transcription regulation</keyword>
<dbReference type="PANTHER" id="PTHR37534">
    <property type="entry name" value="TRANSCRIPTIONAL ACTIVATOR PROTEIN UGA3"/>
    <property type="match status" value="1"/>
</dbReference>